<evidence type="ECO:0000259" key="1">
    <source>
        <dbReference type="Pfam" id="PF03417"/>
    </source>
</evidence>
<dbReference type="PANTHER" id="PTHR35190">
    <property type="entry name" value="PROTEIN DCD1B"/>
    <property type="match status" value="1"/>
</dbReference>
<gene>
    <name evidence="2" type="ORF">JRV97_03820</name>
</gene>
<dbReference type="InterPro" id="IPR005079">
    <property type="entry name" value="Peptidase_C45_hydrolase"/>
</dbReference>
<dbReference type="InterPro" id="IPR047803">
    <property type="entry name" value="DCD1A/B-like"/>
</dbReference>
<sequence>MKKLFCLLLIVLLIPALYIFYLFLPLHYSIDNINNKNFKIEKIGNIKVLYLSGTHSEIGYQHGLALKEEINKMKNLLDQELKDKKFLEKIIIRYTMKNYFRSIPSEYKKEMSAIAKASGTSLDTIFLLNIYDELFNLYGCTNLSVWGKKSIDGNIIHGRNLDYFLSNKLWNLNILFVYNVANGNDFISLTWPGIIGVLTGMNNKGISLGSMTSVSDNQSSNGVPTGILYRIIMEKAENISTVEKILNTTKRTIGNNLMVSSKNDKKSVVFEFDSKNLEKIEHNERIVSTNHYTVLKNKEEDYSGSISRKIIAEKYIDWKQNISLNDIVEIMRSLDIGDIGNQSICRSDTVHSAIFLPMTEEIYIAANDGIYASLGRYFHFLFKNEKLKYIDYIDYSYNYFNLLNNFFYNEYQKGNLNNKEIMHYIESFTKNKEFDYIDIINIIQFYKSIDLKDVAYNYILILKKRFNIQKQIVEKMDKNTSPEKVLSILNHYDASLFFLVEGYKIIGDVENLKKYCEIGISDGIDGESNEWYETKFKEYYKEYFSKDI</sequence>
<accession>A0ABY8PSS9</accession>
<name>A0ABY8PSS9_9BACT</name>
<evidence type="ECO:0000313" key="2">
    <source>
        <dbReference type="EMBL" id="WGS65690.1"/>
    </source>
</evidence>
<dbReference type="EMBL" id="CP069362">
    <property type="protein sequence ID" value="WGS65690.1"/>
    <property type="molecule type" value="Genomic_DNA"/>
</dbReference>
<dbReference type="Gene3D" id="3.60.60.10">
    <property type="entry name" value="Penicillin V Acylase, Chain A"/>
    <property type="match status" value="1"/>
</dbReference>
<dbReference type="PANTHER" id="PTHR35190:SF2">
    <property type="entry name" value="PROTEIN DCD1B"/>
    <property type="match status" value="1"/>
</dbReference>
<keyword evidence="3" id="KW-1185">Reference proteome</keyword>
<proteinExistence type="predicted"/>
<organism evidence="2 3">
    <name type="scientific">Marinitoga aeolica</name>
    <dbReference type="NCBI Taxonomy" id="2809031"/>
    <lineage>
        <taxon>Bacteria</taxon>
        <taxon>Thermotogati</taxon>
        <taxon>Thermotogota</taxon>
        <taxon>Thermotogae</taxon>
        <taxon>Petrotogales</taxon>
        <taxon>Petrotogaceae</taxon>
        <taxon>Marinitoga</taxon>
    </lineage>
</organism>
<dbReference type="RefSeq" id="WP_281000342.1">
    <property type="nucleotide sequence ID" value="NZ_CP069362.1"/>
</dbReference>
<feature type="domain" description="Peptidase C45 hydrolase" evidence="1">
    <location>
        <begin position="156"/>
        <end position="366"/>
    </location>
</feature>
<dbReference type="Proteomes" id="UP001232493">
    <property type="component" value="Chromosome"/>
</dbReference>
<dbReference type="InterPro" id="IPR047794">
    <property type="entry name" value="C45_proenzyme-like"/>
</dbReference>
<protein>
    <recommendedName>
        <fullName evidence="1">Peptidase C45 hydrolase domain-containing protein</fullName>
    </recommendedName>
</protein>
<reference evidence="2 3" key="1">
    <citation type="submission" date="2021-02" db="EMBL/GenBank/DDBJ databases">
        <title>Characterization of Marinitoga sp. nov. str. BP5-C20A.</title>
        <authorList>
            <person name="Erauso G."/>
            <person name="Postec A."/>
        </authorList>
    </citation>
    <scope>NUCLEOTIDE SEQUENCE [LARGE SCALE GENOMIC DNA]</scope>
    <source>
        <strain evidence="2 3">BP5-C20A</strain>
    </source>
</reference>
<dbReference type="NCBIfam" id="NF040521">
    <property type="entry name" value="C45_proenzyme"/>
    <property type="match status" value="1"/>
</dbReference>
<evidence type="ECO:0000313" key="3">
    <source>
        <dbReference type="Proteomes" id="UP001232493"/>
    </source>
</evidence>
<dbReference type="Pfam" id="PF03417">
    <property type="entry name" value="AAT"/>
    <property type="match status" value="1"/>
</dbReference>